<reference evidence="1 2" key="1">
    <citation type="journal article" date="2019" name="Nat. Ecol. Evol.">
        <title>Megaphylogeny resolves global patterns of mushroom evolution.</title>
        <authorList>
            <person name="Varga T."/>
            <person name="Krizsan K."/>
            <person name="Foldi C."/>
            <person name="Dima B."/>
            <person name="Sanchez-Garcia M."/>
            <person name="Sanchez-Ramirez S."/>
            <person name="Szollosi G.J."/>
            <person name="Szarkandi J.G."/>
            <person name="Papp V."/>
            <person name="Albert L."/>
            <person name="Andreopoulos W."/>
            <person name="Angelini C."/>
            <person name="Antonin V."/>
            <person name="Barry K.W."/>
            <person name="Bougher N.L."/>
            <person name="Buchanan P."/>
            <person name="Buyck B."/>
            <person name="Bense V."/>
            <person name="Catcheside P."/>
            <person name="Chovatia M."/>
            <person name="Cooper J."/>
            <person name="Damon W."/>
            <person name="Desjardin D."/>
            <person name="Finy P."/>
            <person name="Geml J."/>
            <person name="Haridas S."/>
            <person name="Hughes K."/>
            <person name="Justo A."/>
            <person name="Karasinski D."/>
            <person name="Kautmanova I."/>
            <person name="Kiss B."/>
            <person name="Kocsube S."/>
            <person name="Kotiranta H."/>
            <person name="LaButti K.M."/>
            <person name="Lechner B.E."/>
            <person name="Liimatainen K."/>
            <person name="Lipzen A."/>
            <person name="Lukacs Z."/>
            <person name="Mihaltcheva S."/>
            <person name="Morgado L.N."/>
            <person name="Niskanen T."/>
            <person name="Noordeloos M.E."/>
            <person name="Ohm R.A."/>
            <person name="Ortiz-Santana B."/>
            <person name="Ovrebo C."/>
            <person name="Racz N."/>
            <person name="Riley R."/>
            <person name="Savchenko A."/>
            <person name="Shiryaev A."/>
            <person name="Soop K."/>
            <person name="Spirin V."/>
            <person name="Szebenyi C."/>
            <person name="Tomsovsky M."/>
            <person name="Tulloss R.E."/>
            <person name="Uehling J."/>
            <person name="Grigoriev I.V."/>
            <person name="Vagvolgyi C."/>
            <person name="Papp T."/>
            <person name="Martin F.M."/>
            <person name="Miettinen O."/>
            <person name="Hibbett D.S."/>
            <person name="Nagy L.G."/>
        </authorList>
    </citation>
    <scope>NUCLEOTIDE SEQUENCE [LARGE SCALE GENOMIC DNA]</scope>
    <source>
        <strain evidence="1 2">NL-1719</strain>
    </source>
</reference>
<keyword evidence="2" id="KW-1185">Reference proteome</keyword>
<gene>
    <name evidence="1" type="ORF">BDN72DRAFT_522551</name>
</gene>
<protein>
    <submittedName>
        <fullName evidence="1">Uncharacterized protein</fullName>
    </submittedName>
</protein>
<evidence type="ECO:0000313" key="1">
    <source>
        <dbReference type="EMBL" id="TFK70770.1"/>
    </source>
</evidence>
<organism evidence="1 2">
    <name type="scientific">Pluteus cervinus</name>
    <dbReference type="NCBI Taxonomy" id="181527"/>
    <lineage>
        <taxon>Eukaryota</taxon>
        <taxon>Fungi</taxon>
        <taxon>Dikarya</taxon>
        <taxon>Basidiomycota</taxon>
        <taxon>Agaricomycotina</taxon>
        <taxon>Agaricomycetes</taxon>
        <taxon>Agaricomycetidae</taxon>
        <taxon>Agaricales</taxon>
        <taxon>Pluteineae</taxon>
        <taxon>Pluteaceae</taxon>
        <taxon>Pluteus</taxon>
    </lineage>
</organism>
<sequence length="261" mass="30152">MSALCSMANLISFKAYTPSFQTTRSLADEVAGHCTFPHLQRLRWTCFRNKGRLCQFLQRHPNLRVLIITWPPYYPEILLSSEAIPNLEYVEGMTGEVEAFLPKRNIQRLSWRSDSDPFVHPSLSPEVHHALCNLRQLALRGGHWDEVLPGLVKDLQDLEVLQIEWLANWKMDSLVSTIKALSCLRSMIFTDHERVGDPHLFAFNIFQSCHPKLKHVYIDDGTKQQTYNRFSLTPNRLVVESIRVRVERHWMEVGVIESAGS</sequence>
<proteinExistence type="predicted"/>
<evidence type="ECO:0000313" key="2">
    <source>
        <dbReference type="Proteomes" id="UP000308600"/>
    </source>
</evidence>
<name>A0ACD3AYG7_9AGAR</name>
<dbReference type="EMBL" id="ML208308">
    <property type="protein sequence ID" value="TFK70770.1"/>
    <property type="molecule type" value="Genomic_DNA"/>
</dbReference>
<dbReference type="Proteomes" id="UP000308600">
    <property type="component" value="Unassembled WGS sequence"/>
</dbReference>
<accession>A0ACD3AYG7</accession>